<dbReference type="Proteomes" id="UP000257032">
    <property type="component" value="Unassembled WGS sequence"/>
</dbReference>
<dbReference type="PROSITE" id="PS51186">
    <property type="entry name" value="GNAT"/>
    <property type="match status" value="1"/>
</dbReference>
<protein>
    <submittedName>
        <fullName evidence="5">N-acetyltransferase</fullName>
    </submittedName>
</protein>
<dbReference type="PANTHER" id="PTHR43792:SF8">
    <property type="entry name" value="[RIBOSOMAL PROTEIN US5]-ALANINE N-ACETYLTRANSFERASE"/>
    <property type="match status" value="1"/>
</dbReference>
<accession>A0A3D8VPL1</accession>
<comment type="caution">
    <text evidence="5">The sequence shown here is derived from an EMBL/GenBank/DDBJ whole genome shotgun (WGS) entry which is preliminary data.</text>
</comment>
<keyword evidence="1 5" id="KW-0808">Transferase</keyword>
<dbReference type="AlphaFoldDB" id="A0A3D8VPL1"/>
<dbReference type="InterPro" id="IPR016181">
    <property type="entry name" value="Acyl_CoA_acyltransferase"/>
</dbReference>
<evidence type="ECO:0000256" key="3">
    <source>
        <dbReference type="ARBA" id="ARBA00038502"/>
    </source>
</evidence>
<name>A0A3D8VPL1_9BACI</name>
<evidence type="ECO:0000256" key="2">
    <source>
        <dbReference type="ARBA" id="ARBA00023315"/>
    </source>
</evidence>
<dbReference type="SUPFAM" id="SSF55729">
    <property type="entry name" value="Acyl-CoA N-acyltransferases (Nat)"/>
    <property type="match status" value="1"/>
</dbReference>
<organism evidence="5 6">
    <name type="scientific">Halobacillus trueperi</name>
    <dbReference type="NCBI Taxonomy" id="156205"/>
    <lineage>
        <taxon>Bacteria</taxon>
        <taxon>Bacillati</taxon>
        <taxon>Bacillota</taxon>
        <taxon>Bacilli</taxon>
        <taxon>Bacillales</taxon>
        <taxon>Bacillaceae</taxon>
        <taxon>Halobacillus</taxon>
    </lineage>
</organism>
<feature type="domain" description="N-acetyltransferase" evidence="4">
    <location>
        <begin position="10"/>
        <end position="177"/>
    </location>
</feature>
<dbReference type="InterPro" id="IPR000182">
    <property type="entry name" value="GNAT_dom"/>
</dbReference>
<evidence type="ECO:0000313" key="6">
    <source>
        <dbReference type="Proteomes" id="UP000257032"/>
    </source>
</evidence>
<dbReference type="GO" id="GO:0005737">
    <property type="term" value="C:cytoplasm"/>
    <property type="evidence" value="ECO:0007669"/>
    <property type="project" value="TreeGrafter"/>
</dbReference>
<keyword evidence="2" id="KW-0012">Acyltransferase</keyword>
<sequence length="180" mass="20722">MMIGTSIYIKKVANLDARDLLLFEEKNRSFFEQYSMGRADGFYTVEGQRERMETFKKGAAEDTEYFFGIFHKDTDELIGTVHLFQVLRGSLQSAFIGYFLDKDYNGRGFTTEAVRLLVNHAFVDLHLHRIEAGVMPHNKASIRVLEKAGFHKEGMARKNVKINGKWEDHQVLAIINPDDE</sequence>
<dbReference type="InterPro" id="IPR051531">
    <property type="entry name" value="N-acetyltransferase"/>
</dbReference>
<dbReference type="Pfam" id="PF13302">
    <property type="entry name" value="Acetyltransf_3"/>
    <property type="match status" value="1"/>
</dbReference>
<proteinExistence type="inferred from homology"/>
<dbReference type="EMBL" id="QTLC01000034">
    <property type="protein sequence ID" value="RDY71161.1"/>
    <property type="molecule type" value="Genomic_DNA"/>
</dbReference>
<evidence type="ECO:0000256" key="1">
    <source>
        <dbReference type="ARBA" id="ARBA00022679"/>
    </source>
</evidence>
<evidence type="ECO:0000313" key="5">
    <source>
        <dbReference type="EMBL" id="RDY71161.1"/>
    </source>
</evidence>
<evidence type="ECO:0000259" key="4">
    <source>
        <dbReference type="PROSITE" id="PS51186"/>
    </source>
</evidence>
<dbReference type="Gene3D" id="3.40.630.30">
    <property type="match status" value="1"/>
</dbReference>
<gene>
    <name evidence="5" type="ORF">DXT76_09350</name>
</gene>
<dbReference type="GO" id="GO:0008999">
    <property type="term" value="F:protein-N-terminal-alanine acetyltransferase activity"/>
    <property type="evidence" value="ECO:0007669"/>
    <property type="project" value="TreeGrafter"/>
</dbReference>
<dbReference type="RefSeq" id="WP_115894023.1">
    <property type="nucleotide sequence ID" value="NZ_QTLC01000034.1"/>
</dbReference>
<dbReference type="PANTHER" id="PTHR43792">
    <property type="entry name" value="GNAT FAMILY, PUTATIVE (AFU_ORTHOLOGUE AFUA_3G00765)-RELATED-RELATED"/>
    <property type="match status" value="1"/>
</dbReference>
<comment type="similarity">
    <text evidence="3">Belongs to the acetyltransferase family. RimJ subfamily.</text>
</comment>
<reference evidence="5 6" key="1">
    <citation type="submission" date="2018-08" db="EMBL/GenBank/DDBJ databases">
        <title>Genome sequence of strict halophilic Halobacillus trueperi SS1 isolated from Lunsu, a salty water body of North West Himalayas.</title>
        <authorList>
            <person name="Gupta S."/>
            <person name="Sharma P."/>
            <person name="Dev K."/>
            <person name="Baumler D."/>
            <person name="Sourirajan A."/>
        </authorList>
    </citation>
    <scope>NUCLEOTIDE SEQUENCE [LARGE SCALE GENOMIC DNA]</scope>
    <source>
        <strain evidence="5 6">SS1</strain>
    </source>
</reference>
<dbReference type="FunFam" id="3.40.630.30:FF:000005">
    <property type="entry name" value="Ribosomal protein alanine acetyltransferase"/>
    <property type="match status" value="1"/>
</dbReference>